<evidence type="ECO:0000313" key="3">
    <source>
        <dbReference type="Proteomes" id="UP001152888"/>
    </source>
</evidence>
<dbReference type="AlphaFoldDB" id="A0A9P0KXP2"/>
<keyword evidence="3" id="KW-1185">Reference proteome</keyword>
<evidence type="ECO:0000313" key="2">
    <source>
        <dbReference type="EMBL" id="CAH1980020.1"/>
    </source>
</evidence>
<name>A0A9P0KXP2_ACAOB</name>
<evidence type="ECO:0008006" key="4">
    <source>
        <dbReference type="Google" id="ProtNLM"/>
    </source>
</evidence>
<keyword evidence="1" id="KW-1133">Transmembrane helix</keyword>
<reference evidence="2" key="1">
    <citation type="submission" date="2022-03" db="EMBL/GenBank/DDBJ databases">
        <authorList>
            <person name="Sayadi A."/>
        </authorList>
    </citation>
    <scope>NUCLEOTIDE SEQUENCE</scope>
</reference>
<comment type="caution">
    <text evidence="2">The sequence shown here is derived from an EMBL/GenBank/DDBJ whole genome shotgun (WGS) entry which is preliminary data.</text>
</comment>
<protein>
    <recommendedName>
        <fullName evidence="4">Transmembrane protein</fullName>
    </recommendedName>
</protein>
<organism evidence="2 3">
    <name type="scientific">Acanthoscelides obtectus</name>
    <name type="common">Bean weevil</name>
    <name type="synonym">Bruchus obtectus</name>
    <dbReference type="NCBI Taxonomy" id="200917"/>
    <lineage>
        <taxon>Eukaryota</taxon>
        <taxon>Metazoa</taxon>
        <taxon>Ecdysozoa</taxon>
        <taxon>Arthropoda</taxon>
        <taxon>Hexapoda</taxon>
        <taxon>Insecta</taxon>
        <taxon>Pterygota</taxon>
        <taxon>Neoptera</taxon>
        <taxon>Endopterygota</taxon>
        <taxon>Coleoptera</taxon>
        <taxon>Polyphaga</taxon>
        <taxon>Cucujiformia</taxon>
        <taxon>Chrysomeloidea</taxon>
        <taxon>Chrysomelidae</taxon>
        <taxon>Bruchinae</taxon>
        <taxon>Bruchini</taxon>
        <taxon>Acanthoscelides</taxon>
    </lineage>
</organism>
<keyword evidence="1" id="KW-0472">Membrane</keyword>
<feature type="transmembrane region" description="Helical" evidence="1">
    <location>
        <begin position="31"/>
        <end position="54"/>
    </location>
</feature>
<evidence type="ECO:0000256" key="1">
    <source>
        <dbReference type="SAM" id="Phobius"/>
    </source>
</evidence>
<dbReference type="Proteomes" id="UP001152888">
    <property type="component" value="Unassembled WGS sequence"/>
</dbReference>
<accession>A0A9P0KXP2</accession>
<gene>
    <name evidence="2" type="ORF">ACAOBT_LOCUS13763</name>
</gene>
<keyword evidence="1" id="KW-0812">Transmembrane</keyword>
<dbReference type="EMBL" id="CAKOFQ010006888">
    <property type="protein sequence ID" value="CAH1980020.1"/>
    <property type="molecule type" value="Genomic_DNA"/>
</dbReference>
<sequence length="68" mass="7831">MGAKLGKLGLYDCIGGHRFICLRLRLSDEKLLILFGLQKVVVFLAPSLSFIYIFRGCNHCWGNFWRII</sequence>
<proteinExistence type="predicted"/>